<reference evidence="1" key="1">
    <citation type="journal article" date="2015" name="Proc. Natl. Acad. Sci. U.S.A.">
        <title>Networks of energetic and metabolic interactions define dynamics in microbial communities.</title>
        <authorList>
            <person name="Embree M."/>
            <person name="Liu J.K."/>
            <person name="Al-Bassam M.M."/>
            <person name="Zengler K."/>
        </authorList>
    </citation>
    <scope>NUCLEOTIDE SEQUENCE</scope>
</reference>
<sequence>MRPPGHLHLWSTTPATRVHPLEESAELLLMPEISRTG</sequence>
<name>A0A0W8EAP4_9ZZZZ</name>
<organism evidence="1">
    <name type="scientific">hydrocarbon metagenome</name>
    <dbReference type="NCBI Taxonomy" id="938273"/>
    <lineage>
        <taxon>unclassified sequences</taxon>
        <taxon>metagenomes</taxon>
        <taxon>ecological metagenomes</taxon>
    </lineage>
</organism>
<accession>A0A0W8EAP4</accession>
<dbReference type="AlphaFoldDB" id="A0A0W8EAP4"/>
<dbReference type="EMBL" id="LNQE01001797">
    <property type="protein sequence ID" value="KUG05598.1"/>
    <property type="molecule type" value="Genomic_DNA"/>
</dbReference>
<gene>
    <name evidence="1" type="ORF">ASZ90_016967</name>
</gene>
<proteinExistence type="predicted"/>
<comment type="caution">
    <text evidence="1">The sequence shown here is derived from an EMBL/GenBank/DDBJ whole genome shotgun (WGS) entry which is preliminary data.</text>
</comment>
<protein>
    <submittedName>
        <fullName evidence="1">Uncharacterized protein</fullName>
    </submittedName>
</protein>
<evidence type="ECO:0000313" key="1">
    <source>
        <dbReference type="EMBL" id="KUG05598.1"/>
    </source>
</evidence>